<feature type="chain" id="PRO_5031643126" description="Endolytic peptidoglycan transglycosylase RlpA" evidence="5">
    <location>
        <begin position="18"/>
        <end position="127"/>
    </location>
</feature>
<dbReference type="GO" id="GO:0008932">
    <property type="term" value="F:lytic endotransglycosylase activity"/>
    <property type="evidence" value="ECO:0007669"/>
    <property type="project" value="UniProtKB-UniRule"/>
</dbReference>
<accession>A0A2T5J3B2</accession>
<comment type="subcellular location">
    <subcellularLocation>
        <location evidence="3">Cell membrane</location>
        <topology evidence="3">Lipid-anchor</topology>
    </subcellularLocation>
</comment>
<dbReference type="AlphaFoldDB" id="A0A2T5J3B2"/>
<dbReference type="OrthoDB" id="9779128at2"/>
<evidence type="ECO:0000256" key="2">
    <source>
        <dbReference type="ARBA" id="ARBA00023316"/>
    </source>
</evidence>
<feature type="domain" description="RlpA-like protein double-psi beta-barrel" evidence="6">
    <location>
        <begin position="33"/>
        <end position="123"/>
    </location>
</feature>
<keyword evidence="2 3" id="KW-0961">Cell wall biogenesis/degradation</keyword>
<dbReference type="GO" id="GO:0071555">
    <property type="term" value="P:cell wall organization"/>
    <property type="evidence" value="ECO:0007669"/>
    <property type="project" value="UniProtKB-KW"/>
</dbReference>
<keyword evidence="3" id="KW-0564">Palmitate</keyword>
<feature type="signal peptide" evidence="5">
    <location>
        <begin position="1"/>
        <end position="17"/>
    </location>
</feature>
<dbReference type="Proteomes" id="UP000244223">
    <property type="component" value="Unassembled WGS sequence"/>
</dbReference>
<dbReference type="CDD" id="cd22268">
    <property type="entry name" value="DPBB_RlpA-like"/>
    <property type="match status" value="1"/>
</dbReference>
<keyword evidence="5" id="KW-0732">Signal</keyword>
<keyword evidence="3" id="KW-1003">Cell membrane</keyword>
<dbReference type="InterPro" id="IPR036908">
    <property type="entry name" value="RlpA-like_sf"/>
</dbReference>
<keyword evidence="3" id="KW-0472">Membrane</keyword>
<dbReference type="NCBIfam" id="TIGR00413">
    <property type="entry name" value="rlpA"/>
    <property type="match status" value="1"/>
</dbReference>
<comment type="similarity">
    <text evidence="3 4">Belongs to the RlpA family.</text>
</comment>
<dbReference type="PANTHER" id="PTHR34183">
    <property type="entry name" value="ENDOLYTIC PEPTIDOGLYCAN TRANSGLYCOSYLASE RLPA"/>
    <property type="match status" value="1"/>
</dbReference>
<dbReference type="InterPro" id="IPR034718">
    <property type="entry name" value="RlpA"/>
</dbReference>
<organism evidence="7 8">
    <name type="scientific">Agitococcus lubricus</name>
    <dbReference type="NCBI Taxonomy" id="1077255"/>
    <lineage>
        <taxon>Bacteria</taxon>
        <taxon>Pseudomonadati</taxon>
        <taxon>Pseudomonadota</taxon>
        <taxon>Gammaproteobacteria</taxon>
        <taxon>Moraxellales</taxon>
        <taxon>Moraxellaceae</taxon>
        <taxon>Agitococcus</taxon>
    </lineage>
</organism>
<sequence length="127" mass="14183">MKLIKIIILINTLILTACSTVQNNKNKSWLGYTQTGIASYYADKHQNQKTASGEVYQHKLKTAAHRSLPFGANVKVVNIENNKSIVVKINDRGPFRKGRIIDLSKSAFMEISDTNQGLLKVQIEVVP</sequence>
<dbReference type="Pfam" id="PF03330">
    <property type="entry name" value="DPBB_1"/>
    <property type="match status" value="1"/>
</dbReference>
<dbReference type="InterPro" id="IPR012997">
    <property type="entry name" value="RplA"/>
</dbReference>
<keyword evidence="3 7" id="KW-0449">Lipoprotein</keyword>
<comment type="caution">
    <text evidence="7">The sequence shown here is derived from an EMBL/GenBank/DDBJ whole genome shotgun (WGS) entry which is preliminary data.</text>
</comment>
<dbReference type="PANTHER" id="PTHR34183:SF8">
    <property type="entry name" value="ENDOLYTIC PEPTIDOGLYCAN TRANSGLYCOSYLASE RLPA-RELATED"/>
    <property type="match status" value="1"/>
</dbReference>
<protein>
    <recommendedName>
        <fullName evidence="3">Endolytic peptidoglycan transglycosylase RlpA</fullName>
        <ecNumber evidence="3">4.2.2.-</ecNumber>
    </recommendedName>
</protein>
<comment type="function">
    <text evidence="3">Lytic transglycosylase with a strong preference for naked glycan strands that lack stem peptides.</text>
</comment>
<dbReference type="SUPFAM" id="SSF50685">
    <property type="entry name" value="Barwin-like endoglucanases"/>
    <property type="match status" value="1"/>
</dbReference>
<name>A0A2T5J3B2_9GAMM</name>
<evidence type="ECO:0000256" key="3">
    <source>
        <dbReference type="HAMAP-Rule" id="MF_02071"/>
    </source>
</evidence>
<dbReference type="Gene3D" id="2.40.40.10">
    <property type="entry name" value="RlpA-like domain"/>
    <property type="match status" value="1"/>
</dbReference>
<evidence type="ECO:0000256" key="5">
    <source>
        <dbReference type="SAM" id="SignalP"/>
    </source>
</evidence>
<gene>
    <name evidence="3" type="primary">rlpA</name>
    <name evidence="7" type="ORF">C8N29_101167</name>
</gene>
<dbReference type="EC" id="4.2.2.-" evidence="3"/>
<dbReference type="EMBL" id="QAON01000001">
    <property type="protein sequence ID" value="PTQ91095.1"/>
    <property type="molecule type" value="Genomic_DNA"/>
</dbReference>
<evidence type="ECO:0000256" key="1">
    <source>
        <dbReference type="ARBA" id="ARBA00023239"/>
    </source>
</evidence>
<evidence type="ECO:0000313" key="7">
    <source>
        <dbReference type="EMBL" id="PTQ91095.1"/>
    </source>
</evidence>
<proteinExistence type="inferred from homology"/>
<keyword evidence="8" id="KW-1185">Reference proteome</keyword>
<evidence type="ECO:0000313" key="8">
    <source>
        <dbReference type="Proteomes" id="UP000244223"/>
    </source>
</evidence>
<keyword evidence="1 3" id="KW-0456">Lyase</keyword>
<dbReference type="GO" id="GO:0005886">
    <property type="term" value="C:plasma membrane"/>
    <property type="evidence" value="ECO:0007669"/>
    <property type="project" value="UniProtKB-SubCell"/>
</dbReference>
<dbReference type="InterPro" id="IPR009009">
    <property type="entry name" value="RlpA-like_DPBB"/>
</dbReference>
<dbReference type="HAMAP" id="MF_02071">
    <property type="entry name" value="RlpA"/>
    <property type="match status" value="1"/>
</dbReference>
<evidence type="ECO:0000256" key="4">
    <source>
        <dbReference type="RuleBase" id="RU003495"/>
    </source>
</evidence>
<reference evidence="7 8" key="1">
    <citation type="submission" date="2018-04" db="EMBL/GenBank/DDBJ databases">
        <title>Genomic Encyclopedia of Archaeal and Bacterial Type Strains, Phase II (KMG-II): from individual species to whole genera.</title>
        <authorList>
            <person name="Goeker M."/>
        </authorList>
    </citation>
    <scope>NUCLEOTIDE SEQUENCE [LARGE SCALE GENOMIC DNA]</scope>
    <source>
        <strain evidence="7 8">DSM 5822</strain>
    </source>
</reference>
<dbReference type="PROSITE" id="PS51257">
    <property type="entry name" value="PROKAR_LIPOPROTEIN"/>
    <property type="match status" value="1"/>
</dbReference>
<evidence type="ECO:0000259" key="6">
    <source>
        <dbReference type="Pfam" id="PF03330"/>
    </source>
</evidence>
<dbReference type="GO" id="GO:0000270">
    <property type="term" value="P:peptidoglycan metabolic process"/>
    <property type="evidence" value="ECO:0007669"/>
    <property type="project" value="UniProtKB-UniRule"/>
</dbReference>
<dbReference type="RefSeq" id="WP_107864122.1">
    <property type="nucleotide sequence ID" value="NZ_QAON01000001.1"/>
</dbReference>